<evidence type="ECO:0000313" key="13">
    <source>
        <dbReference type="EMBL" id="NIK61340.1"/>
    </source>
</evidence>
<dbReference type="GO" id="GO:0000287">
    <property type="term" value="F:magnesium ion binding"/>
    <property type="evidence" value="ECO:0007669"/>
    <property type="project" value="UniProtKB-ARBA"/>
</dbReference>
<evidence type="ECO:0000256" key="5">
    <source>
        <dbReference type="ARBA" id="ARBA00007131"/>
    </source>
</evidence>
<name>A0A7X6A4T6_9ACTN</name>
<evidence type="ECO:0000256" key="1">
    <source>
        <dbReference type="ARBA" id="ARBA00001913"/>
    </source>
</evidence>
<dbReference type="Pfam" id="PF02779">
    <property type="entry name" value="Transket_pyr"/>
    <property type="match status" value="1"/>
</dbReference>
<dbReference type="InterPro" id="IPR020826">
    <property type="entry name" value="Transketolase_BS"/>
</dbReference>
<dbReference type="InterPro" id="IPR051424">
    <property type="entry name" value="Transketolase-like"/>
</dbReference>
<dbReference type="SMART" id="SM00861">
    <property type="entry name" value="Transket_pyr"/>
    <property type="match status" value="1"/>
</dbReference>
<dbReference type="Gene3D" id="3.40.50.920">
    <property type="match status" value="1"/>
</dbReference>
<protein>
    <submittedName>
        <fullName evidence="13">Transketolase</fullName>
        <ecNumber evidence="13">2.2.1.1</ecNumber>
    </submittedName>
</protein>
<comment type="cofactor">
    <cofactor evidence="1">
        <name>Ca(2+)</name>
        <dbReference type="ChEBI" id="CHEBI:29108"/>
    </cofactor>
</comment>
<evidence type="ECO:0000256" key="11">
    <source>
        <dbReference type="ARBA" id="ARBA00023052"/>
    </source>
</evidence>
<dbReference type="GO" id="GO:0004802">
    <property type="term" value="F:transketolase activity"/>
    <property type="evidence" value="ECO:0007669"/>
    <property type="project" value="UniProtKB-EC"/>
</dbReference>
<dbReference type="SUPFAM" id="SSF52518">
    <property type="entry name" value="Thiamin diphosphate-binding fold (THDP-binding)"/>
    <property type="match status" value="2"/>
</dbReference>
<keyword evidence="7 13" id="KW-0808">Transferase</keyword>
<dbReference type="EMBL" id="JAASRO010000001">
    <property type="protein sequence ID" value="NIK61340.1"/>
    <property type="molecule type" value="Genomic_DNA"/>
</dbReference>
<evidence type="ECO:0000256" key="7">
    <source>
        <dbReference type="ARBA" id="ARBA00022679"/>
    </source>
</evidence>
<keyword evidence="10" id="KW-0460">Magnesium</keyword>
<evidence type="ECO:0000256" key="8">
    <source>
        <dbReference type="ARBA" id="ARBA00022723"/>
    </source>
</evidence>
<dbReference type="PANTHER" id="PTHR43195">
    <property type="entry name" value="TRANSKETOLASE"/>
    <property type="match status" value="1"/>
</dbReference>
<dbReference type="RefSeq" id="WP_202891403.1">
    <property type="nucleotide sequence ID" value="NZ_JAASRO010000001.1"/>
</dbReference>
<dbReference type="PROSITE" id="PS00802">
    <property type="entry name" value="TRANSKETOLASE_2"/>
    <property type="match status" value="1"/>
</dbReference>
<comment type="cofactor">
    <cofactor evidence="2">
        <name>Mn(2+)</name>
        <dbReference type="ChEBI" id="CHEBI:29035"/>
    </cofactor>
</comment>
<gene>
    <name evidence="13" type="ORF">BJY22_007057</name>
</gene>
<evidence type="ECO:0000313" key="14">
    <source>
        <dbReference type="Proteomes" id="UP000555407"/>
    </source>
</evidence>
<sequence>MSSHARSPQSRTPSDDLDQVAELGQQFRVDAIRMSTAAGSGHPTSSLSAAELLAVLAARHLRYDWQHPSNPGNDHLVMSKGHASPLLYAMFKAAGVVSDYELMTTYRRIGSPWEGHPTPALPWVDVATGSLGQGLPDAVGIALAGMHLEKAPYRVWVLCGDSELAEGSMWEALDKAAYFRLRNLTVLVDVNRLGMRGPTELEWDLPAYARRVAAFGCRHLEVDGHDVAAIDAALQEAVDLDQPTVLLAKTRKGHGFTGFEDAEGWHGKVLPPDIAEQAIAELGGPRELSLPRSLPAACPPAPPHPNRPVTLPEYPAGSRIATRTAFGDTLASLGSALPRLVVVDGEVGNSTHADAFAAMHPERYFDVFTAEQQMVATAIGLSVRGFIPFAATFGAFLTRAHDFIRMAAVSRANIRLVGTHAGVEVGPDGASQMALEDLAMMRAVHGSTVLYPSDATSTSYLVQAMAERSGVVYLRATRGAYPVLYEPGEPFPIGGAKLLRSSSHDQVTLIGAGVTTHSCLEAAQLLETEGIVARVIDLYSVKPIDSKTLQDAAEATHGRLVVAEDHHPEGGLGDAVLAALNSTSTTARVEHLAVRVRPGSGSPPELIDEVGLGARHIVAASHRLLGGGS</sequence>
<comment type="similarity">
    <text evidence="5">Belongs to the transketolase family.</text>
</comment>
<dbReference type="GO" id="GO:0005737">
    <property type="term" value="C:cytoplasm"/>
    <property type="evidence" value="ECO:0007669"/>
    <property type="project" value="UniProtKB-ARBA"/>
</dbReference>
<evidence type="ECO:0000256" key="10">
    <source>
        <dbReference type="ARBA" id="ARBA00022842"/>
    </source>
</evidence>
<dbReference type="InterPro" id="IPR005474">
    <property type="entry name" value="Transketolase_N"/>
</dbReference>
<dbReference type="InterPro" id="IPR009014">
    <property type="entry name" value="Transketo_C/PFOR_II"/>
</dbReference>
<evidence type="ECO:0000256" key="4">
    <source>
        <dbReference type="ARBA" id="ARBA00001964"/>
    </source>
</evidence>
<keyword evidence="9" id="KW-0106">Calcium</keyword>
<comment type="cofactor">
    <cofactor evidence="4">
        <name>thiamine diphosphate</name>
        <dbReference type="ChEBI" id="CHEBI:58937"/>
    </cofactor>
</comment>
<dbReference type="Pfam" id="PF00456">
    <property type="entry name" value="Transketolase_N"/>
    <property type="match status" value="1"/>
</dbReference>
<reference evidence="13 14" key="1">
    <citation type="submission" date="2020-03" db="EMBL/GenBank/DDBJ databases">
        <title>Sequencing the genomes of 1000 actinobacteria strains.</title>
        <authorList>
            <person name="Klenk H.-P."/>
        </authorList>
    </citation>
    <scope>NUCLEOTIDE SEQUENCE [LARGE SCALE GENOMIC DNA]</scope>
    <source>
        <strain evidence="13 14">DSM 45490</strain>
    </source>
</reference>
<proteinExistence type="inferred from homology"/>
<dbReference type="Pfam" id="PF02780">
    <property type="entry name" value="Transketolase_C"/>
    <property type="match status" value="1"/>
</dbReference>
<comment type="cofactor">
    <cofactor evidence="3">
        <name>Mg(2+)</name>
        <dbReference type="ChEBI" id="CHEBI:18420"/>
    </cofactor>
</comment>
<keyword evidence="8" id="KW-0479">Metal-binding</keyword>
<evidence type="ECO:0000256" key="6">
    <source>
        <dbReference type="ARBA" id="ARBA00011738"/>
    </source>
</evidence>
<dbReference type="InterPro" id="IPR029061">
    <property type="entry name" value="THDP-binding"/>
</dbReference>
<dbReference type="PANTHER" id="PTHR43195:SF1">
    <property type="entry name" value="FI06132P-RELATED"/>
    <property type="match status" value="1"/>
</dbReference>
<accession>A0A7X6A4T6</accession>
<evidence type="ECO:0000256" key="3">
    <source>
        <dbReference type="ARBA" id="ARBA00001946"/>
    </source>
</evidence>
<keyword evidence="14" id="KW-1185">Reference proteome</keyword>
<keyword evidence="11" id="KW-0786">Thiamine pyrophosphate</keyword>
<evidence type="ECO:0000256" key="9">
    <source>
        <dbReference type="ARBA" id="ARBA00022837"/>
    </source>
</evidence>
<evidence type="ECO:0000259" key="12">
    <source>
        <dbReference type="SMART" id="SM00861"/>
    </source>
</evidence>
<evidence type="ECO:0000256" key="2">
    <source>
        <dbReference type="ARBA" id="ARBA00001936"/>
    </source>
</evidence>
<dbReference type="NCBIfam" id="NF004559">
    <property type="entry name" value="PRK05899.2-5"/>
    <property type="match status" value="1"/>
</dbReference>
<organism evidence="13 14">
    <name type="scientific">Kribbella shirazensis</name>
    <dbReference type="NCBI Taxonomy" id="1105143"/>
    <lineage>
        <taxon>Bacteria</taxon>
        <taxon>Bacillati</taxon>
        <taxon>Actinomycetota</taxon>
        <taxon>Actinomycetes</taxon>
        <taxon>Propionibacteriales</taxon>
        <taxon>Kribbellaceae</taxon>
        <taxon>Kribbella</taxon>
    </lineage>
</organism>
<dbReference type="InterPro" id="IPR005475">
    <property type="entry name" value="Transketolase-like_Pyr-bd"/>
</dbReference>
<dbReference type="CDD" id="cd07033">
    <property type="entry name" value="TPP_PYR_DXS_TK_like"/>
    <property type="match status" value="1"/>
</dbReference>
<dbReference type="CDD" id="cd02012">
    <property type="entry name" value="TPP_TK"/>
    <property type="match status" value="1"/>
</dbReference>
<dbReference type="FunFam" id="3.40.50.970:FF:000129">
    <property type="entry name" value="Transketolase"/>
    <property type="match status" value="1"/>
</dbReference>
<dbReference type="SUPFAM" id="SSF52922">
    <property type="entry name" value="TK C-terminal domain-like"/>
    <property type="match status" value="1"/>
</dbReference>
<dbReference type="AlphaFoldDB" id="A0A7X6A4T6"/>
<dbReference type="GO" id="GO:0030976">
    <property type="term" value="F:thiamine pyrophosphate binding"/>
    <property type="evidence" value="ECO:0007669"/>
    <property type="project" value="TreeGrafter"/>
</dbReference>
<comment type="caution">
    <text evidence="13">The sequence shown here is derived from an EMBL/GenBank/DDBJ whole genome shotgun (WGS) entry which is preliminary data.</text>
</comment>
<comment type="subunit">
    <text evidence="6">Homodimer.</text>
</comment>
<dbReference type="InterPro" id="IPR033248">
    <property type="entry name" value="Transketolase_C"/>
</dbReference>
<dbReference type="Proteomes" id="UP000555407">
    <property type="component" value="Unassembled WGS sequence"/>
</dbReference>
<dbReference type="Gene3D" id="3.40.50.970">
    <property type="match status" value="2"/>
</dbReference>
<dbReference type="EC" id="2.2.1.1" evidence="13"/>
<feature type="domain" description="Transketolase-like pyrimidine-binding" evidence="12">
    <location>
        <begin position="320"/>
        <end position="483"/>
    </location>
</feature>